<dbReference type="InterPro" id="IPR007587">
    <property type="entry name" value="SAPS"/>
</dbReference>
<dbReference type="Proteomes" id="UP001530400">
    <property type="component" value="Unassembled WGS sequence"/>
</dbReference>
<dbReference type="EMBL" id="JALLPJ020001032">
    <property type="protein sequence ID" value="KAL3777667.1"/>
    <property type="molecule type" value="Genomic_DNA"/>
</dbReference>
<feature type="compositionally biased region" description="Polar residues" evidence="3">
    <location>
        <begin position="342"/>
        <end position="362"/>
    </location>
</feature>
<evidence type="ECO:0000313" key="4">
    <source>
        <dbReference type="EMBL" id="KAL3777667.1"/>
    </source>
</evidence>
<feature type="compositionally biased region" description="Polar residues" evidence="3">
    <location>
        <begin position="18"/>
        <end position="32"/>
    </location>
</feature>
<keyword evidence="5" id="KW-1185">Reference proteome</keyword>
<feature type="region of interest" description="Disordered" evidence="3">
    <location>
        <begin position="1086"/>
        <end position="1112"/>
    </location>
</feature>
<feature type="region of interest" description="Disordered" evidence="3">
    <location>
        <begin position="547"/>
        <end position="566"/>
    </location>
</feature>
<evidence type="ECO:0000256" key="1">
    <source>
        <dbReference type="ARBA" id="ARBA00006180"/>
    </source>
</evidence>
<gene>
    <name evidence="4" type="ORF">ACHAWO_001858</name>
</gene>
<accession>A0ABD3NRB1</accession>
<feature type="compositionally biased region" description="Polar residues" evidence="3">
    <location>
        <begin position="523"/>
        <end position="535"/>
    </location>
</feature>
<feature type="compositionally biased region" description="Polar residues" evidence="3">
    <location>
        <begin position="229"/>
        <end position="261"/>
    </location>
</feature>
<feature type="region of interest" description="Disordered" evidence="3">
    <location>
        <begin position="514"/>
        <end position="538"/>
    </location>
</feature>
<evidence type="ECO:0000313" key="5">
    <source>
        <dbReference type="Proteomes" id="UP001530400"/>
    </source>
</evidence>
<protein>
    <submittedName>
        <fullName evidence="4">Uncharacterized protein</fullName>
    </submittedName>
</protein>
<name>A0ABD3NRB1_9STRA</name>
<feature type="compositionally biased region" description="Basic and acidic residues" evidence="3">
    <location>
        <begin position="215"/>
        <end position="224"/>
    </location>
</feature>
<keyword evidence="2" id="KW-0131">Cell cycle</keyword>
<proteinExistence type="inferred from homology"/>
<comment type="caution">
    <text evidence="4">The sequence shown here is derived from an EMBL/GenBank/DDBJ whole genome shotgun (WGS) entry which is preliminary data.</text>
</comment>
<sequence>MFVPDHLLTEEDSLPEANGQTCDNEHQTSQINGDHKSGDNNDTSSNENDAIELTHDETTGVTAVALDQEDDGMNQCAMWNTASPKQEEEDYSNTVTYTDANNVLNSFGGGDIWSTEGFTFESPLKDLLDSNIYSLVDLLEQDELLQELRGCEARLIDYFSKPEAVAGLVECMICEVPYADDIKGKERWCREEKERRAKVEQVQFEEKTNGGSLNESRDDERRSPEATILDTTNEIEASWNSPLKNPSFVSSKNEATANNQRTPEEEYDLKYCRYPYMACEVLCSDIGETLNVLINGSVQDITIDDDDDSLLNENTGVGILEAKYQDEEYDSINVFLDEPDSQTEQHVQRSQQIDPPHTPRNQAPSTRILDLLFSVLIDTPPSSLDDRRAGYFEKILVILFRKYPQTMSDYMNNPIIETAKSKEISQSVFSNKFARINRADDSAYVSLMPSMDGNQNSPANLRPALSAINTRLPIPDVSSIQTPPMLMCALFDHLHSHSIMHIIQRLLLPSAARKAREAKNESDTGAENGSPNSAMNDKFMNHINQMNSDQDQNRNSTDDEDVEDDIDNPMNHLFQCDWSDRPIHALDLLLSRLEGHTEQPYLIKYKYPVGYDESLLEQNKDCIDTCNDSDLFEVKLSYAQHASEILIGIIQNSPLESSVMVALTSEPFLSRIIKLTCLSSGLGSQALVPYESVMTCAMTVLENLILQLGGYGAASAKTAPASDFNSAQQPRSPPPIMDTDTSFSLTELGPHTPAASPAHFEASSSIATSAALVNHLPSLLEELSSILVHPETKKWITPTQYNCQPRPILGTVRIRIVRIVESLVFLGDRVADLILQQSDCLECCLDLFWEFEWCSMLHQSVANFLVHVFEAGDHRAGLQDYFVVRCQLLEKLMDSFIGDTSSVYQLNKGQEIKANAANSGFVDDVAIAMKTMYTNPATSSVESLDGSDSDNNSRERLVDDDNDPIAHVSEDDVESAMEKEEQDNQAFESNAASEAEVVEKSIGSGRAHAASKAQKLSFRHGYMGHVIIICQALANACNSIPKESRQNDSCDEPNRSVEAVMLTSSLTGDFESSAVHLLSGETGMCSNRRLDTSPTRSWDEDLPMSPIETTPTSPNEIEALAQSPLESPPNQNLKDMSHLAFIVSHNAVADKWLSFVSTTLAAEISLQSAPLGGQQAPKDSAASVDSDSKNNRFISAINDEDNEFFGDKGVFGIIDGDIDMNEAEIDIAAEMIESLSLNSTNEDPQPIGHNRVGGGILSGSESSANSQERNIGNFGSLIQSNYTIKTKGYVYDDPLGTVCQFEKDDSSDEEDIDFAPKSANFEENGTAGIYRSSSTDEDDEDMAPVLDLFTGNFADNFTNDNDNCDGSNSNGDDVGWANFANFDDAFAVDDSAASS</sequence>
<organism evidence="4 5">
    <name type="scientific">Cyclotella atomus</name>
    <dbReference type="NCBI Taxonomy" id="382360"/>
    <lineage>
        <taxon>Eukaryota</taxon>
        <taxon>Sar</taxon>
        <taxon>Stramenopiles</taxon>
        <taxon>Ochrophyta</taxon>
        <taxon>Bacillariophyta</taxon>
        <taxon>Coscinodiscophyceae</taxon>
        <taxon>Thalassiosirophycidae</taxon>
        <taxon>Stephanodiscales</taxon>
        <taxon>Stephanodiscaceae</taxon>
        <taxon>Cyclotella</taxon>
    </lineage>
</organism>
<reference evidence="4 5" key="1">
    <citation type="submission" date="2024-10" db="EMBL/GenBank/DDBJ databases">
        <title>Updated reference genomes for cyclostephanoid diatoms.</title>
        <authorList>
            <person name="Roberts W.R."/>
            <person name="Alverson A.J."/>
        </authorList>
    </citation>
    <scope>NUCLEOTIDE SEQUENCE [LARGE SCALE GENOMIC DNA]</scope>
    <source>
        <strain evidence="4 5">AJA010-31</strain>
    </source>
</reference>
<feature type="region of interest" description="Disordered" evidence="3">
    <location>
        <begin position="200"/>
        <end position="264"/>
    </location>
</feature>
<dbReference type="PANTHER" id="PTHR12634:SF8">
    <property type="entry name" value="FIERY MOUNTAIN, ISOFORM D"/>
    <property type="match status" value="1"/>
</dbReference>
<evidence type="ECO:0000256" key="3">
    <source>
        <dbReference type="SAM" id="MobiDB-lite"/>
    </source>
</evidence>
<comment type="similarity">
    <text evidence="1">Belongs to the SAPS family.</text>
</comment>
<evidence type="ECO:0000256" key="2">
    <source>
        <dbReference type="ARBA" id="ARBA00023306"/>
    </source>
</evidence>
<dbReference type="PANTHER" id="PTHR12634">
    <property type="entry name" value="SIT4 YEAST -ASSOCIATING PROTEIN-RELATED"/>
    <property type="match status" value="1"/>
</dbReference>
<feature type="region of interest" description="Disordered" evidence="3">
    <location>
        <begin position="341"/>
        <end position="362"/>
    </location>
</feature>
<feature type="region of interest" description="Disordered" evidence="3">
    <location>
        <begin position="938"/>
        <end position="966"/>
    </location>
</feature>
<feature type="region of interest" description="Disordered" evidence="3">
    <location>
        <begin position="1"/>
        <end position="48"/>
    </location>
</feature>